<dbReference type="RefSeq" id="WP_169154861.1">
    <property type="nucleotide sequence ID" value="NZ_CAWPJE010000009.1"/>
</dbReference>
<dbReference type="InterPro" id="IPR011006">
    <property type="entry name" value="CheY-like_superfamily"/>
</dbReference>
<evidence type="ECO:0000313" key="10">
    <source>
        <dbReference type="Proteomes" id="UP000718564"/>
    </source>
</evidence>
<evidence type="ECO:0000256" key="4">
    <source>
        <dbReference type="ARBA" id="ARBA00023163"/>
    </source>
</evidence>
<dbReference type="InterPro" id="IPR016032">
    <property type="entry name" value="Sig_transdc_resp-reg_C-effctor"/>
</dbReference>
<accession>A0ABX1P5E9</accession>
<dbReference type="SUPFAM" id="SSF52172">
    <property type="entry name" value="CheY-like"/>
    <property type="match status" value="1"/>
</dbReference>
<evidence type="ECO:0000256" key="6">
    <source>
        <dbReference type="PROSITE-ProRule" id="PRU01091"/>
    </source>
</evidence>
<feature type="DNA-binding region" description="OmpR/PhoB-type" evidence="6">
    <location>
        <begin position="128"/>
        <end position="232"/>
    </location>
</feature>
<evidence type="ECO:0000313" key="9">
    <source>
        <dbReference type="EMBL" id="NMG19590.1"/>
    </source>
</evidence>
<evidence type="ECO:0000256" key="5">
    <source>
        <dbReference type="PROSITE-ProRule" id="PRU00169"/>
    </source>
</evidence>
<dbReference type="EMBL" id="QMEB01000050">
    <property type="protein sequence ID" value="NMG19590.1"/>
    <property type="molecule type" value="Genomic_DNA"/>
</dbReference>
<keyword evidence="4" id="KW-0804">Transcription</keyword>
<organism evidence="9 10">
    <name type="scientific">Brasilonema bromeliae SPC951</name>
    <dbReference type="NCBI Taxonomy" id="385972"/>
    <lineage>
        <taxon>Bacteria</taxon>
        <taxon>Bacillati</taxon>
        <taxon>Cyanobacteriota</taxon>
        <taxon>Cyanophyceae</taxon>
        <taxon>Nostocales</taxon>
        <taxon>Scytonemataceae</taxon>
        <taxon>Brasilonema</taxon>
        <taxon>Bromeliae group (in: Brasilonema)</taxon>
    </lineage>
</organism>
<dbReference type="SMART" id="SM00862">
    <property type="entry name" value="Trans_reg_C"/>
    <property type="match status" value="1"/>
</dbReference>
<keyword evidence="1 5" id="KW-0597">Phosphoprotein</keyword>
<feature type="modified residue" description="4-aspartylphosphate" evidence="5">
    <location>
        <position position="51"/>
    </location>
</feature>
<reference evidence="9 10" key="1">
    <citation type="submission" date="2018-06" db="EMBL/GenBank/DDBJ databases">
        <title>Comparative genomics of Brasilonema spp. strains.</title>
        <authorList>
            <person name="Alvarenga D.O."/>
            <person name="Fiore M.F."/>
            <person name="Varani A.M."/>
        </authorList>
    </citation>
    <scope>NUCLEOTIDE SEQUENCE [LARGE SCALE GENOMIC DNA]</scope>
    <source>
        <strain evidence="9 10">SPC951</strain>
    </source>
</reference>
<proteinExistence type="predicted"/>
<dbReference type="Gene3D" id="1.10.10.10">
    <property type="entry name" value="Winged helix-like DNA-binding domain superfamily/Winged helix DNA-binding domain"/>
    <property type="match status" value="1"/>
</dbReference>
<keyword evidence="10" id="KW-1185">Reference proteome</keyword>
<dbReference type="Gene3D" id="3.40.50.2300">
    <property type="match status" value="1"/>
</dbReference>
<dbReference type="PANTHER" id="PTHR48111:SF4">
    <property type="entry name" value="DNA-BINDING DUAL TRANSCRIPTIONAL REGULATOR OMPR"/>
    <property type="match status" value="1"/>
</dbReference>
<evidence type="ECO:0000259" key="8">
    <source>
        <dbReference type="PROSITE" id="PS51755"/>
    </source>
</evidence>
<dbReference type="PROSITE" id="PS51755">
    <property type="entry name" value="OMPR_PHOB"/>
    <property type="match status" value="1"/>
</dbReference>
<dbReference type="Gene3D" id="6.10.250.690">
    <property type="match status" value="1"/>
</dbReference>
<dbReference type="InterPro" id="IPR036388">
    <property type="entry name" value="WH-like_DNA-bd_sf"/>
</dbReference>
<dbReference type="SUPFAM" id="SSF46894">
    <property type="entry name" value="C-terminal effector domain of the bipartite response regulators"/>
    <property type="match status" value="1"/>
</dbReference>
<evidence type="ECO:0000256" key="1">
    <source>
        <dbReference type="ARBA" id="ARBA00022553"/>
    </source>
</evidence>
<dbReference type="PANTHER" id="PTHR48111">
    <property type="entry name" value="REGULATOR OF RPOS"/>
    <property type="match status" value="1"/>
</dbReference>
<dbReference type="InterPro" id="IPR001867">
    <property type="entry name" value="OmpR/PhoB-type_DNA-bd"/>
</dbReference>
<feature type="domain" description="Response regulatory" evidence="7">
    <location>
        <begin position="2"/>
        <end position="118"/>
    </location>
</feature>
<keyword evidence="3 6" id="KW-0238">DNA-binding</keyword>
<dbReference type="InterPro" id="IPR001789">
    <property type="entry name" value="Sig_transdc_resp-reg_receiver"/>
</dbReference>
<dbReference type="InterPro" id="IPR039420">
    <property type="entry name" value="WalR-like"/>
</dbReference>
<dbReference type="PROSITE" id="PS50110">
    <property type="entry name" value="RESPONSE_REGULATORY"/>
    <property type="match status" value="1"/>
</dbReference>
<sequence>MEILIVEDEVEIAQLIQLYLEKEGFSCRHCSDGLSALQVFQEYSPDVIILDLKIPGLDGLEVCTRIRQQPSFKDPYILMLTAKGEENDRIVGLSTGADDYVVKPFSLKELVARVRALLRRMRRDGKQSQIYRTQHFVINIEQHSASRILSTNQLTRLDLTNLEFELLATFMSDPGRVWNRTQLIEKLWGSDFYGDERVVDTHIARLRKKIEPDPANPTFVKTVIGVGYKFEDQVI</sequence>
<dbReference type="Proteomes" id="UP000718564">
    <property type="component" value="Unassembled WGS sequence"/>
</dbReference>
<evidence type="ECO:0000256" key="2">
    <source>
        <dbReference type="ARBA" id="ARBA00023015"/>
    </source>
</evidence>
<dbReference type="SMART" id="SM00448">
    <property type="entry name" value="REC"/>
    <property type="match status" value="1"/>
</dbReference>
<name>A0ABX1P5E9_9CYAN</name>
<comment type="caution">
    <text evidence="9">The sequence shown here is derived from an EMBL/GenBank/DDBJ whole genome shotgun (WGS) entry which is preliminary data.</text>
</comment>
<evidence type="ECO:0000256" key="3">
    <source>
        <dbReference type="ARBA" id="ARBA00023125"/>
    </source>
</evidence>
<feature type="domain" description="OmpR/PhoB-type" evidence="8">
    <location>
        <begin position="128"/>
        <end position="232"/>
    </location>
</feature>
<gene>
    <name evidence="9" type="ORF">DP116_08990</name>
</gene>
<dbReference type="Pfam" id="PF00072">
    <property type="entry name" value="Response_reg"/>
    <property type="match status" value="1"/>
</dbReference>
<evidence type="ECO:0000259" key="7">
    <source>
        <dbReference type="PROSITE" id="PS50110"/>
    </source>
</evidence>
<protein>
    <submittedName>
        <fullName evidence="9">DNA-binding response regulator</fullName>
    </submittedName>
</protein>
<dbReference type="CDD" id="cd00383">
    <property type="entry name" value="trans_reg_C"/>
    <property type="match status" value="1"/>
</dbReference>
<keyword evidence="2" id="KW-0805">Transcription regulation</keyword>
<dbReference type="Pfam" id="PF00486">
    <property type="entry name" value="Trans_reg_C"/>
    <property type="match status" value="1"/>
</dbReference>
<dbReference type="GO" id="GO:0003677">
    <property type="term" value="F:DNA binding"/>
    <property type="evidence" value="ECO:0007669"/>
    <property type="project" value="UniProtKB-KW"/>
</dbReference>